<dbReference type="Pfam" id="PF03960">
    <property type="entry name" value="ArsC"/>
    <property type="match status" value="1"/>
</dbReference>
<dbReference type="InterPro" id="IPR006660">
    <property type="entry name" value="Arsenate_reductase-like"/>
</dbReference>
<dbReference type="PROSITE" id="PS51353">
    <property type="entry name" value="ARSC"/>
    <property type="match status" value="1"/>
</dbReference>
<gene>
    <name evidence="7" type="ORF">FJQ54_06835</name>
</gene>
<dbReference type="AlphaFoldDB" id="A0A501XP45"/>
<keyword evidence="3" id="KW-0560">Oxidoreductase</keyword>
<reference evidence="7 8" key="1">
    <citation type="submission" date="2019-06" db="EMBL/GenBank/DDBJ databases">
        <authorList>
            <person name="Lee I."/>
            <person name="Jang G.I."/>
            <person name="Hwang C.Y."/>
        </authorList>
    </citation>
    <scope>NUCLEOTIDE SEQUENCE [LARGE SCALE GENOMIC DNA]</scope>
    <source>
        <strain evidence="7 8">PAMC 28131</strain>
    </source>
</reference>
<evidence type="ECO:0000256" key="2">
    <source>
        <dbReference type="ARBA" id="ARBA00022849"/>
    </source>
</evidence>
<accession>A0A501XP45</accession>
<dbReference type="GO" id="GO:0008794">
    <property type="term" value="F:arsenate reductase (glutaredoxin) activity"/>
    <property type="evidence" value="ECO:0007669"/>
    <property type="project" value="UniProtKB-EC"/>
</dbReference>
<proteinExistence type="inferred from homology"/>
<dbReference type="PANTHER" id="PTHR30041:SF5">
    <property type="entry name" value="ARSENATE REDUCTASE-RELATED"/>
    <property type="match status" value="1"/>
</dbReference>
<dbReference type="Proteomes" id="UP000319897">
    <property type="component" value="Unassembled WGS sequence"/>
</dbReference>
<keyword evidence="8" id="KW-1185">Reference proteome</keyword>
<evidence type="ECO:0000313" key="8">
    <source>
        <dbReference type="Proteomes" id="UP000319897"/>
    </source>
</evidence>
<dbReference type="RefSeq" id="WP_140927664.1">
    <property type="nucleotide sequence ID" value="NZ_VFSU01000019.1"/>
</dbReference>
<dbReference type="EC" id="1.20.4.1" evidence="4"/>
<dbReference type="CDD" id="cd03034">
    <property type="entry name" value="ArsC_ArsC"/>
    <property type="match status" value="1"/>
</dbReference>
<comment type="caution">
    <text evidence="7">The sequence shown here is derived from an EMBL/GenBank/DDBJ whole genome shotgun (WGS) entry which is preliminary data.</text>
</comment>
<organism evidence="7 8">
    <name type="scientific">Sandaracinobacter neustonicus</name>
    <dbReference type="NCBI Taxonomy" id="1715348"/>
    <lineage>
        <taxon>Bacteria</taxon>
        <taxon>Pseudomonadati</taxon>
        <taxon>Pseudomonadota</taxon>
        <taxon>Alphaproteobacteria</taxon>
        <taxon>Sphingomonadales</taxon>
        <taxon>Sphingosinicellaceae</taxon>
        <taxon>Sandaracinobacter</taxon>
    </lineage>
</organism>
<name>A0A501XP45_9SPHN</name>
<dbReference type="PANTHER" id="PTHR30041">
    <property type="entry name" value="ARSENATE REDUCTASE"/>
    <property type="match status" value="1"/>
</dbReference>
<evidence type="ECO:0000313" key="7">
    <source>
        <dbReference type="EMBL" id="TPE62239.1"/>
    </source>
</evidence>
<evidence type="ECO:0000256" key="5">
    <source>
        <dbReference type="ARBA" id="ARBA00039879"/>
    </source>
</evidence>
<dbReference type="GO" id="GO:0046685">
    <property type="term" value="P:response to arsenic-containing substance"/>
    <property type="evidence" value="ECO:0007669"/>
    <property type="project" value="UniProtKB-KW"/>
</dbReference>
<comment type="similarity">
    <text evidence="1 6">Belongs to the ArsC family.</text>
</comment>
<dbReference type="InterPro" id="IPR036249">
    <property type="entry name" value="Thioredoxin-like_sf"/>
</dbReference>
<dbReference type="OrthoDB" id="9790554at2"/>
<evidence type="ECO:0000256" key="1">
    <source>
        <dbReference type="ARBA" id="ARBA00007198"/>
    </source>
</evidence>
<dbReference type="SUPFAM" id="SSF52833">
    <property type="entry name" value="Thioredoxin-like"/>
    <property type="match status" value="1"/>
</dbReference>
<evidence type="ECO:0000256" key="6">
    <source>
        <dbReference type="PROSITE-ProRule" id="PRU01282"/>
    </source>
</evidence>
<sequence>MIVIFHNPKCGTSRNTLAAIRASGTEPVVIEYLATGWTRGQLWGLFAAAGLSPRQALRTKQAEAAGLENADDEALIAAMIEHPVLVERPFVCAAKGVRLCRPAGLVADLLEQPLPAGFVKEDGKPL</sequence>
<evidence type="ECO:0000256" key="4">
    <source>
        <dbReference type="ARBA" id="ARBA00038969"/>
    </source>
</evidence>
<protein>
    <recommendedName>
        <fullName evidence="5">Arsenate reductase</fullName>
        <ecNumber evidence="4">1.20.4.1</ecNumber>
    </recommendedName>
</protein>
<dbReference type="Gene3D" id="3.40.30.10">
    <property type="entry name" value="Glutaredoxin"/>
    <property type="match status" value="1"/>
</dbReference>
<evidence type="ECO:0000256" key="3">
    <source>
        <dbReference type="ARBA" id="ARBA00023002"/>
    </source>
</evidence>
<keyword evidence="2" id="KW-0059">Arsenical resistance</keyword>
<dbReference type="InterPro" id="IPR006659">
    <property type="entry name" value="Arsenate_reductase"/>
</dbReference>
<dbReference type="EMBL" id="VFSU01000019">
    <property type="protein sequence ID" value="TPE62239.1"/>
    <property type="molecule type" value="Genomic_DNA"/>
</dbReference>